<dbReference type="RefSeq" id="WP_135152525.1">
    <property type="nucleotide sequence ID" value="NZ_SOMN01000016.1"/>
</dbReference>
<dbReference type="SUPFAM" id="SSF52266">
    <property type="entry name" value="SGNH hydrolase"/>
    <property type="match status" value="1"/>
</dbReference>
<dbReference type="EMBL" id="SOMN01000016">
    <property type="protein sequence ID" value="TFE25981.1"/>
    <property type="molecule type" value="Genomic_DNA"/>
</dbReference>
<organism evidence="2 3">
    <name type="scientific">Cohnella luojiensis</name>
    <dbReference type="NCBI Taxonomy" id="652876"/>
    <lineage>
        <taxon>Bacteria</taxon>
        <taxon>Bacillati</taxon>
        <taxon>Bacillota</taxon>
        <taxon>Bacilli</taxon>
        <taxon>Bacillales</taxon>
        <taxon>Paenibacillaceae</taxon>
        <taxon>Cohnella</taxon>
    </lineage>
</organism>
<dbReference type="AlphaFoldDB" id="A0A4Y8LVU5"/>
<dbReference type="Pfam" id="PF13472">
    <property type="entry name" value="Lipase_GDSL_2"/>
    <property type="match status" value="1"/>
</dbReference>
<sequence>MIQYAAIGDSLTAGVGELFGGGFVPRYGRFIQERMGQQVVYDKMGMSGARSADILSVINYDNKVRAALQNADIITITAGGNDLVDAAKAYTAHQDEDVFRQAIVKCRQNFGGILSVIKQLKFGRKPYLIRAVDLYNPSPSMPEANLWVKRFNRHLVSFEDANLKIANIFNSFQGRERELLSLDRFHPNGRGYGVIAEELHKQGYGPLA</sequence>
<dbReference type="PANTHER" id="PTHR30383">
    <property type="entry name" value="THIOESTERASE 1/PROTEASE 1/LYSOPHOSPHOLIPASE L1"/>
    <property type="match status" value="1"/>
</dbReference>
<dbReference type="InterPro" id="IPR036514">
    <property type="entry name" value="SGNH_hydro_sf"/>
</dbReference>
<dbReference type="PANTHER" id="PTHR30383:SF27">
    <property type="entry name" value="SPORE GERMINATION LIPASE LIPC"/>
    <property type="match status" value="1"/>
</dbReference>
<protein>
    <recommendedName>
        <fullName evidence="1">SGNH hydrolase-type esterase domain-containing protein</fullName>
    </recommendedName>
</protein>
<dbReference type="GO" id="GO:0004622">
    <property type="term" value="F:phosphatidylcholine lysophospholipase activity"/>
    <property type="evidence" value="ECO:0007669"/>
    <property type="project" value="TreeGrafter"/>
</dbReference>
<evidence type="ECO:0000313" key="2">
    <source>
        <dbReference type="EMBL" id="TFE25981.1"/>
    </source>
</evidence>
<name>A0A4Y8LVU5_9BACL</name>
<dbReference type="OrthoDB" id="26855at2"/>
<dbReference type="Gene3D" id="3.40.50.1110">
    <property type="entry name" value="SGNH hydrolase"/>
    <property type="match status" value="1"/>
</dbReference>
<proteinExistence type="predicted"/>
<keyword evidence="3" id="KW-1185">Reference proteome</keyword>
<dbReference type="InterPro" id="IPR013830">
    <property type="entry name" value="SGNH_hydro"/>
</dbReference>
<feature type="domain" description="SGNH hydrolase-type esterase" evidence="1">
    <location>
        <begin position="6"/>
        <end position="192"/>
    </location>
</feature>
<reference evidence="2 3" key="1">
    <citation type="submission" date="2019-03" db="EMBL/GenBank/DDBJ databases">
        <title>Cohnella endophytica sp. nov., a novel endophytic bacterium isolated from bark of Sonneratia apetala.</title>
        <authorList>
            <person name="Tuo L."/>
        </authorList>
    </citation>
    <scope>NUCLEOTIDE SEQUENCE [LARGE SCALE GENOMIC DNA]</scope>
    <source>
        <strain evidence="2 3">CCTCC AB 208254</strain>
    </source>
</reference>
<evidence type="ECO:0000259" key="1">
    <source>
        <dbReference type="Pfam" id="PF13472"/>
    </source>
</evidence>
<dbReference type="Proteomes" id="UP000297900">
    <property type="component" value="Unassembled WGS sequence"/>
</dbReference>
<accession>A0A4Y8LVU5</accession>
<gene>
    <name evidence="2" type="ORF">E2980_12515</name>
</gene>
<comment type="caution">
    <text evidence="2">The sequence shown here is derived from an EMBL/GenBank/DDBJ whole genome shotgun (WGS) entry which is preliminary data.</text>
</comment>
<evidence type="ECO:0000313" key="3">
    <source>
        <dbReference type="Proteomes" id="UP000297900"/>
    </source>
</evidence>
<dbReference type="InterPro" id="IPR051532">
    <property type="entry name" value="Ester_Hydrolysis_Enzymes"/>
</dbReference>